<reference evidence="12 13" key="1">
    <citation type="submission" date="2019-10" db="EMBL/GenBank/DDBJ databases">
        <title>Nonomuraea sp. nov., isolated from Phyllanthus amarus.</title>
        <authorList>
            <person name="Klykleung N."/>
            <person name="Tanasupawat S."/>
        </authorList>
    </citation>
    <scope>NUCLEOTIDE SEQUENCE [LARGE SCALE GENOMIC DNA]</scope>
    <source>
        <strain evidence="12 13">CR1-09</strain>
    </source>
</reference>
<feature type="region of interest" description="Disordered" evidence="8">
    <location>
        <begin position="646"/>
        <end position="727"/>
    </location>
</feature>
<dbReference type="PROSITE" id="PS00867">
    <property type="entry name" value="CPSASE_2"/>
    <property type="match status" value="1"/>
</dbReference>
<dbReference type="InterPro" id="IPR005479">
    <property type="entry name" value="CPAse_ATP-bd"/>
</dbReference>
<dbReference type="Pfam" id="PF21139">
    <property type="entry name" value="BT_MCC_alpha"/>
    <property type="match status" value="1"/>
</dbReference>
<feature type="domain" description="Lipoyl-binding" evidence="9">
    <location>
        <begin position="573"/>
        <end position="648"/>
    </location>
</feature>
<dbReference type="InterPro" id="IPR005482">
    <property type="entry name" value="Biotin_COase_C"/>
</dbReference>
<dbReference type="RefSeq" id="WP_139574897.1">
    <property type="nucleotide sequence ID" value="NZ_VDMA02000006.1"/>
</dbReference>
<dbReference type="InterPro" id="IPR016185">
    <property type="entry name" value="PreATP-grasp_dom_sf"/>
</dbReference>
<dbReference type="GO" id="GO:0046872">
    <property type="term" value="F:metal ion binding"/>
    <property type="evidence" value="ECO:0007669"/>
    <property type="project" value="InterPro"/>
</dbReference>
<evidence type="ECO:0000256" key="7">
    <source>
        <dbReference type="PROSITE-ProRule" id="PRU00409"/>
    </source>
</evidence>
<gene>
    <name evidence="12" type="ORF">FH610_014405</name>
</gene>
<dbReference type="PROSITE" id="PS50968">
    <property type="entry name" value="BIOTINYL_LIPOYL"/>
    <property type="match status" value="1"/>
</dbReference>
<dbReference type="InterPro" id="IPR011761">
    <property type="entry name" value="ATP-grasp"/>
</dbReference>
<comment type="catalytic activity">
    <reaction evidence="6">
        <text>N(6)-biotinyl-L-lysyl-[protein] + hydrogencarbonate + ATP = N(6)-carboxybiotinyl-L-lysyl-[protein] + ADP + phosphate + H(+)</text>
        <dbReference type="Rhea" id="RHEA:13501"/>
        <dbReference type="Rhea" id="RHEA-COMP:10505"/>
        <dbReference type="Rhea" id="RHEA-COMP:10506"/>
        <dbReference type="ChEBI" id="CHEBI:15378"/>
        <dbReference type="ChEBI" id="CHEBI:17544"/>
        <dbReference type="ChEBI" id="CHEBI:30616"/>
        <dbReference type="ChEBI" id="CHEBI:43474"/>
        <dbReference type="ChEBI" id="CHEBI:83144"/>
        <dbReference type="ChEBI" id="CHEBI:83145"/>
        <dbReference type="ChEBI" id="CHEBI:456216"/>
        <dbReference type="EC" id="6.3.4.14"/>
    </reaction>
    <physiologicalReaction direction="left-to-right" evidence="6">
        <dbReference type="Rhea" id="RHEA:13502"/>
    </physiologicalReaction>
</comment>
<evidence type="ECO:0000259" key="11">
    <source>
        <dbReference type="PROSITE" id="PS50979"/>
    </source>
</evidence>
<dbReference type="Pfam" id="PF00364">
    <property type="entry name" value="Biotin_lipoyl"/>
    <property type="match status" value="1"/>
</dbReference>
<dbReference type="SUPFAM" id="SSF51230">
    <property type="entry name" value="Single hybrid motif"/>
    <property type="match status" value="1"/>
</dbReference>
<dbReference type="SMART" id="SM00878">
    <property type="entry name" value="Biotin_carb_C"/>
    <property type="match status" value="1"/>
</dbReference>
<dbReference type="PANTHER" id="PTHR18866">
    <property type="entry name" value="CARBOXYLASE:PYRUVATE/ACETYL-COA/PROPIONYL-COA CARBOXYLASE"/>
    <property type="match status" value="1"/>
</dbReference>
<protein>
    <submittedName>
        <fullName evidence="12">ATP-grasp domain-containing protein</fullName>
    </submittedName>
</protein>
<evidence type="ECO:0000256" key="2">
    <source>
        <dbReference type="ARBA" id="ARBA00022598"/>
    </source>
</evidence>
<dbReference type="SUPFAM" id="SSF56059">
    <property type="entry name" value="Glutathione synthetase ATP-binding domain-like"/>
    <property type="match status" value="1"/>
</dbReference>
<dbReference type="AlphaFoldDB" id="A0A5N6BX77"/>
<dbReference type="SUPFAM" id="SSF52440">
    <property type="entry name" value="PreATP-grasp domain"/>
    <property type="match status" value="1"/>
</dbReference>
<dbReference type="PROSITE" id="PS00188">
    <property type="entry name" value="BIOTIN"/>
    <property type="match status" value="1"/>
</dbReference>
<dbReference type="InterPro" id="IPR011053">
    <property type="entry name" value="Single_hybrid_motif"/>
</dbReference>
<dbReference type="SUPFAM" id="SSF51246">
    <property type="entry name" value="Rudiment single hybrid motif"/>
    <property type="match status" value="1"/>
</dbReference>
<dbReference type="FunFam" id="2.40.50.100:FF:000003">
    <property type="entry name" value="Acetyl-CoA carboxylase biotin carboxyl carrier protein"/>
    <property type="match status" value="1"/>
</dbReference>
<feature type="domain" description="Biotin carboxylation" evidence="11">
    <location>
        <begin position="1"/>
        <end position="438"/>
    </location>
</feature>
<evidence type="ECO:0000256" key="1">
    <source>
        <dbReference type="ARBA" id="ARBA00001953"/>
    </source>
</evidence>
<dbReference type="Pfam" id="PF00289">
    <property type="entry name" value="Biotin_carb_N"/>
    <property type="match status" value="1"/>
</dbReference>
<evidence type="ECO:0000256" key="6">
    <source>
        <dbReference type="ARBA" id="ARBA00048501"/>
    </source>
</evidence>
<keyword evidence="4 7" id="KW-0067">ATP-binding</keyword>
<evidence type="ECO:0000313" key="13">
    <source>
        <dbReference type="Proteomes" id="UP000313066"/>
    </source>
</evidence>
<comment type="caution">
    <text evidence="12">The sequence shown here is derived from an EMBL/GenBank/DDBJ whole genome shotgun (WGS) entry which is preliminary data.</text>
</comment>
<dbReference type="Gene3D" id="3.30.470.20">
    <property type="entry name" value="ATP-grasp fold, B domain"/>
    <property type="match status" value="1"/>
</dbReference>
<feature type="compositionally biased region" description="Low complexity" evidence="8">
    <location>
        <begin position="700"/>
        <end position="711"/>
    </location>
</feature>
<dbReference type="Pfam" id="PF02785">
    <property type="entry name" value="Biotin_carb_C"/>
    <property type="match status" value="1"/>
</dbReference>
<dbReference type="GO" id="GO:0005524">
    <property type="term" value="F:ATP binding"/>
    <property type="evidence" value="ECO:0007669"/>
    <property type="project" value="UniProtKB-UniRule"/>
</dbReference>
<name>A0A5N6BX77_9ACTN</name>
<dbReference type="InterPro" id="IPR011764">
    <property type="entry name" value="Biotin_carboxylation_dom"/>
</dbReference>
<keyword evidence="2" id="KW-0436">Ligase</keyword>
<dbReference type="PANTHER" id="PTHR18866:SF126">
    <property type="entry name" value="BIOTIN CARBOXYLASE"/>
    <property type="match status" value="1"/>
</dbReference>
<dbReference type="CDD" id="cd06850">
    <property type="entry name" value="biotinyl_domain"/>
    <property type="match status" value="1"/>
</dbReference>
<evidence type="ECO:0000256" key="4">
    <source>
        <dbReference type="ARBA" id="ARBA00022840"/>
    </source>
</evidence>
<dbReference type="Proteomes" id="UP000313066">
    <property type="component" value="Unassembled WGS sequence"/>
</dbReference>
<comment type="cofactor">
    <cofactor evidence="1">
        <name>biotin</name>
        <dbReference type="ChEBI" id="CHEBI:57586"/>
    </cofactor>
</comment>
<sequence length="727" mass="75474">MIGRLLVANRGEIARRVFRTCRELGIETVAVFTDADASAPHTAEADQAVRLGAPLAYLDPERIVEAARRSGADAVHPGYGFLSENAGFARAVLDAGLTWIGPSPEAVAAMGKKIEAKALMAEAGVPVLPTIPLSPDGLVEMTAPVLVKASAGGGGRGMRVVRDPADLAGAVESARREALSAFGDGTLFAEPLLEGARHIEVQILADAHGTVWALGERECSIQRRHQKVIEEAPSPAVTPELRRELSEAAIRAARAIGYQGAGTVEFLLSDEGFFFLEMNTRLQVEHPVTECVYGVDLVRLQIEVAEGAHLAALPPSPVGHAIEARLYAEDSGGRPQSGVLHRFEIPGVDGEFGLGARLRLDSGVLSGSEVGVHYDPMLAKVVSYGRDRAEAARRLADALARARIHGLTTNRDLLVGVLRHPDFLSGALDTGFLDRHPAPAPLAGPEAVRLSALAAALAGAAAGRAAARRDGVLGGLPSGWRNVPSQPQQAVFSAEDGGRLEIAYRLTRDGLRADGFEDVTLVAAEPGRVVLETAGLRHAFEVAAYPDMHPGMVHVDSPLGPVRLTPVERLPEPAARVTPGALPAPMPGTVLRVEVKPGDVVEAGQPVVVLEAMKMEHLIVSPASGTVAALHVTPGAQVEAGVPLAVIEPSPPREPDGGPHPEGTGTEPATESGTAASPATGAGSDPDRGADPGTHGGPEIGAEIGPEIGTEIGREIGADPGGEASRP</sequence>
<feature type="domain" description="ATP-grasp" evidence="10">
    <location>
        <begin position="117"/>
        <end position="306"/>
    </location>
</feature>
<proteinExistence type="predicted"/>
<dbReference type="InterPro" id="IPR011054">
    <property type="entry name" value="Rudment_hybrid_motif"/>
</dbReference>
<dbReference type="Gene3D" id="2.40.50.100">
    <property type="match status" value="1"/>
</dbReference>
<evidence type="ECO:0000256" key="8">
    <source>
        <dbReference type="SAM" id="MobiDB-lite"/>
    </source>
</evidence>
<feature type="compositionally biased region" description="Low complexity" evidence="8">
    <location>
        <begin position="661"/>
        <end position="684"/>
    </location>
</feature>
<evidence type="ECO:0000313" key="12">
    <source>
        <dbReference type="EMBL" id="KAB8185068.1"/>
    </source>
</evidence>
<evidence type="ECO:0000259" key="9">
    <source>
        <dbReference type="PROSITE" id="PS50968"/>
    </source>
</evidence>
<dbReference type="InterPro" id="IPR050856">
    <property type="entry name" value="Biotin_carboxylase_complex"/>
</dbReference>
<dbReference type="PROSITE" id="PS50975">
    <property type="entry name" value="ATP_GRASP"/>
    <property type="match status" value="1"/>
</dbReference>
<dbReference type="InterPro" id="IPR048429">
    <property type="entry name" value="MCC_alpha_BT"/>
</dbReference>
<keyword evidence="13" id="KW-1185">Reference proteome</keyword>
<evidence type="ECO:0000259" key="10">
    <source>
        <dbReference type="PROSITE" id="PS50975"/>
    </source>
</evidence>
<accession>A0A5N6BX77</accession>
<organism evidence="12 13">
    <name type="scientific">Microbispora catharanthi</name>
    <dbReference type="NCBI Taxonomy" id="1712871"/>
    <lineage>
        <taxon>Bacteria</taxon>
        <taxon>Bacillati</taxon>
        <taxon>Actinomycetota</taxon>
        <taxon>Actinomycetes</taxon>
        <taxon>Streptosporangiales</taxon>
        <taxon>Streptosporangiaceae</taxon>
        <taxon>Microbispora</taxon>
    </lineage>
</organism>
<dbReference type="GO" id="GO:0004075">
    <property type="term" value="F:biotin carboxylase activity"/>
    <property type="evidence" value="ECO:0007669"/>
    <property type="project" value="UniProtKB-EC"/>
</dbReference>
<keyword evidence="3 7" id="KW-0547">Nucleotide-binding</keyword>
<dbReference type="InterPro" id="IPR005481">
    <property type="entry name" value="BC-like_N"/>
</dbReference>
<dbReference type="InterPro" id="IPR001882">
    <property type="entry name" value="Biotin_BS"/>
</dbReference>
<evidence type="ECO:0000256" key="3">
    <source>
        <dbReference type="ARBA" id="ARBA00022741"/>
    </source>
</evidence>
<dbReference type="InterPro" id="IPR000089">
    <property type="entry name" value="Biotin_lipoyl"/>
</dbReference>
<dbReference type="EMBL" id="VDMA02000006">
    <property type="protein sequence ID" value="KAB8185068.1"/>
    <property type="molecule type" value="Genomic_DNA"/>
</dbReference>
<dbReference type="FunFam" id="3.40.50.20:FF:000010">
    <property type="entry name" value="Propionyl-CoA carboxylase subunit alpha"/>
    <property type="match status" value="1"/>
</dbReference>
<keyword evidence="5" id="KW-0092">Biotin</keyword>
<dbReference type="Pfam" id="PF02786">
    <property type="entry name" value="CPSase_L_D2"/>
    <property type="match status" value="1"/>
</dbReference>
<evidence type="ECO:0000256" key="5">
    <source>
        <dbReference type="ARBA" id="ARBA00023267"/>
    </source>
</evidence>
<dbReference type="PROSITE" id="PS50979">
    <property type="entry name" value="BC"/>
    <property type="match status" value="1"/>
</dbReference>